<feature type="region of interest" description="Disordered" evidence="1">
    <location>
        <begin position="222"/>
        <end position="253"/>
    </location>
</feature>
<comment type="caution">
    <text evidence="3">The sequence shown here is derived from an EMBL/GenBank/DDBJ whole genome shotgun (WGS) entry which is preliminary data.</text>
</comment>
<evidence type="ECO:0000256" key="1">
    <source>
        <dbReference type="SAM" id="MobiDB-lite"/>
    </source>
</evidence>
<reference evidence="3 4" key="1">
    <citation type="submission" date="2024-08" db="EMBL/GenBank/DDBJ databases">
        <authorList>
            <person name="Cucini C."/>
            <person name="Frati F."/>
        </authorList>
    </citation>
    <scope>NUCLEOTIDE SEQUENCE [LARGE SCALE GENOMIC DNA]</scope>
</reference>
<sequence>MKIVLMKESLFYPLLNVMGMVSLILFFAGDTLVVAGKHSGGIDDGVDKKAVLTRPLNQGIYQFSDDGFVPKAPLKRLRSVHSEMINTLRSVGDSSKLLRYLISIGNTVQEDVQALKQKLEGANIADGKDVDKKALKADAFVFLAGHASLISHLVMYFPDIMSKLFRKNLEFETNAKWIIRFTADAKLVNEEKTAEILNLAQQELEMIPRDTDFQNPYRLENLLKQDSPSPTTTTTKKPRKKLQRGPRLTAGEL</sequence>
<dbReference type="InterPro" id="IPR026321">
    <property type="entry name" value="CC134"/>
</dbReference>
<evidence type="ECO:0000256" key="2">
    <source>
        <dbReference type="SAM" id="Phobius"/>
    </source>
</evidence>
<dbReference type="EMBL" id="CAXLJM020000105">
    <property type="protein sequence ID" value="CAL8134708.1"/>
    <property type="molecule type" value="Genomic_DNA"/>
</dbReference>
<evidence type="ECO:0000313" key="4">
    <source>
        <dbReference type="Proteomes" id="UP001642540"/>
    </source>
</evidence>
<gene>
    <name evidence="3" type="ORF">ODALV1_LOCUS25645</name>
</gene>
<dbReference type="Pfam" id="PF15002">
    <property type="entry name" value="ERK-JNK_inhib"/>
    <property type="match status" value="1"/>
</dbReference>
<name>A0ABP1RSH0_9HEXA</name>
<dbReference type="PANTHER" id="PTHR14735:SF1">
    <property type="entry name" value="COILED-COIL DOMAIN-CONTAINING PROTEIN 134"/>
    <property type="match status" value="1"/>
</dbReference>
<protein>
    <submittedName>
        <fullName evidence="3">Uncharacterized protein</fullName>
    </submittedName>
</protein>
<keyword evidence="2" id="KW-0472">Membrane</keyword>
<proteinExistence type="predicted"/>
<keyword evidence="2" id="KW-0812">Transmembrane</keyword>
<dbReference type="Proteomes" id="UP001642540">
    <property type="component" value="Unassembled WGS sequence"/>
</dbReference>
<dbReference type="PANTHER" id="PTHR14735">
    <property type="entry name" value="COILED-COIL DOMAIN-CONTAINING PROTEIN 134"/>
    <property type="match status" value="1"/>
</dbReference>
<feature type="transmembrane region" description="Helical" evidence="2">
    <location>
        <begin position="12"/>
        <end position="29"/>
    </location>
</feature>
<accession>A0ABP1RSH0</accession>
<organism evidence="3 4">
    <name type="scientific">Orchesella dallaii</name>
    <dbReference type="NCBI Taxonomy" id="48710"/>
    <lineage>
        <taxon>Eukaryota</taxon>
        <taxon>Metazoa</taxon>
        <taxon>Ecdysozoa</taxon>
        <taxon>Arthropoda</taxon>
        <taxon>Hexapoda</taxon>
        <taxon>Collembola</taxon>
        <taxon>Entomobryomorpha</taxon>
        <taxon>Entomobryoidea</taxon>
        <taxon>Orchesellidae</taxon>
        <taxon>Orchesellinae</taxon>
        <taxon>Orchesella</taxon>
    </lineage>
</organism>
<keyword evidence="4" id="KW-1185">Reference proteome</keyword>
<evidence type="ECO:0000313" key="3">
    <source>
        <dbReference type="EMBL" id="CAL8134708.1"/>
    </source>
</evidence>
<keyword evidence="2" id="KW-1133">Transmembrane helix</keyword>